<dbReference type="RefSeq" id="WP_342552171.1">
    <property type="nucleotide sequence ID" value="NZ_CP159992.1"/>
</dbReference>
<name>A0AAU8NI42_9BACL</name>
<dbReference type="GO" id="GO:0003950">
    <property type="term" value="F:NAD+ poly-ADP-ribosyltransferase activity"/>
    <property type="evidence" value="ECO:0007669"/>
    <property type="project" value="InterPro"/>
</dbReference>
<accession>A0AAU8NI42</accession>
<protein>
    <recommendedName>
        <fullName evidence="5">Probable RNA 2'-phosphotransferase</fullName>
        <ecNumber evidence="5">2.7.1.-</ecNumber>
    </recommendedName>
</protein>
<dbReference type="AlphaFoldDB" id="A0AAU8NI42"/>
<dbReference type="Gene3D" id="1.10.10.970">
    <property type="entry name" value="RNA 2'-phosphotransferase, Tpt1/KptA family, N-terminal domain"/>
    <property type="match status" value="1"/>
</dbReference>
<evidence type="ECO:0000256" key="1">
    <source>
        <dbReference type="ARBA" id="ARBA00009836"/>
    </source>
</evidence>
<dbReference type="EC" id="2.7.1.-" evidence="5"/>
<evidence type="ECO:0000256" key="4">
    <source>
        <dbReference type="ARBA" id="ARBA00025212"/>
    </source>
</evidence>
<evidence type="ECO:0000256" key="2">
    <source>
        <dbReference type="ARBA" id="ARBA00022679"/>
    </source>
</evidence>
<reference evidence="6" key="1">
    <citation type="submission" date="2024-05" db="EMBL/GenBank/DDBJ databases">
        <title>Draft genome assemblies of 36 bacteria isolated from hibernating arctic ground squirrels.</title>
        <authorList>
            <person name="McKee H."/>
            <person name="Mullen L."/>
            <person name="Drown D.M."/>
            <person name="Duddleston K.N."/>
        </authorList>
    </citation>
    <scope>NUCLEOTIDE SEQUENCE</scope>
    <source>
        <strain evidence="6">AN1007</strain>
    </source>
</reference>
<keyword evidence="2 5" id="KW-0808">Transferase</keyword>
<dbReference type="SUPFAM" id="SSF56399">
    <property type="entry name" value="ADP-ribosylation"/>
    <property type="match status" value="1"/>
</dbReference>
<sequence>MDYMKLSKELSYALRHAPWEYELELDEEGWVEISQLLIALNESPQWRDVTEADLTQMIAGSEKKRHEVHSGRIRALYGHSTPQKISKAAAQPPEMLYHGTPVHAVASILKQGLQPRQRQYVHLSADMNTARRVGKRRDAQPAILHIHAGRAAREGILFYHGSENIWLADAVPARYIEQ</sequence>
<comment type="similarity">
    <text evidence="1 5">Belongs to the KptA/TPT1 family.</text>
</comment>
<dbReference type="InterPro" id="IPR042080">
    <property type="entry name" value="RNA_2'-PTrans_N"/>
</dbReference>
<dbReference type="GO" id="GO:0000215">
    <property type="term" value="F:tRNA 2'-phosphotransferase activity"/>
    <property type="evidence" value="ECO:0007669"/>
    <property type="project" value="TreeGrafter"/>
</dbReference>
<organism evidence="6">
    <name type="scientific">Paenibacillus sp. AN1007</name>
    <dbReference type="NCBI Taxonomy" id="3151385"/>
    <lineage>
        <taxon>Bacteria</taxon>
        <taxon>Bacillati</taxon>
        <taxon>Bacillota</taxon>
        <taxon>Bacilli</taxon>
        <taxon>Bacillales</taxon>
        <taxon>Paenibacillaceae</taxon>
        <taxon>Paenibacillus</taxon>
    </lineage>
</organism>
<dbReference type="InterPro" id="IPR022928">
    <property type="entry name" value="RNA_2'-PTrans_KptA"/>
</dbReference>
<evidence type="ECO:0000313" key="6">
    <source>
        <dbReference type="EMBL" id="XCP96161.1"/>
    </source>
</evidence>
<proteinExistence type="inferred from homology"/>
<dbReference type="InterPro" id="IPR042081">
    <property type="entry name" value="RNA_2'-PTrans_C"/>
</dbReference>
<evidence type="ECO:0000256" key="5">
    <source>
        <dbReference type="HAMAP-Rule" id="MF_00299"/>
    </source>
</evidence>
<dbReference type="PANTHER" id="PTHR12684">
    <property type="entry name" value="PUTATIVE PHOSPHOTRANSFERASE"/>
    <property type="match status" value="1"/>
</dbReference>
<dbReference type="GO" id="GO:0006388">
    <property type="term" value="P:tRNA splicing, via endonucleolytic cleavage and ligation"/>
    <property type="evidence" value="ECO:0007669"/>
    <property type="project" value="UniProtKB-UniRule"/>
</dbReference>
<dbReference type="Gene3D" id="3.20.170.30">
    <property type="match status" value="1"/>
</dbReference>
<keyword evidence="3 5" id="KW-0520">NAD</keyword>
<dbReference type="Pfam" id="PF01885">
    <property type="entry name" value="PTS_2-RNA"/>
    <property type="match status" value="1"/>
</dbReference>
<dbReference type="EMBL" id="CP159992">
    <property type="protein sequence ID" value="XCP96161.1"/>
    <property type="molecule type" value="Genomic_DNA"/>
</dbReference>
<evidence type="ECO:0000256" key="3">
    <source>
        <dbReference type="ARBA" id="ARBA00023027"/>
    </source>
</evidence>
<comment type="function">
    <text evidence="4 5">Removes the 2'-phosphate from RNA via an intermediate in which the phosphate is ADP-ribosylated by NAD followed by a presumed transesterification to release the RNA and generate ADP-ribose 1''-2''-cyclic phosphate (APPR&gt;P). May function as an ADP-ribosylase.</text>
</comment>
<dbReference type="PANTHER" id="PTHR12684:SF2">
    <property type="entry name" value="TRNA 2'-PHOSPHOTRANSFERASE 1"/>
    <property type="match status" value="1"/>
</dbReference>
<dbReference type="HAMAP" id="MF_00299">
    <property type="entry name" value="KptA"/>
    <property type="match status" value="1"/>
</dbReference>
<dbReference type="InterPro" id="IPR002745">
    <property type="entry name" value="Ptrans_KptA/Tpt1"/>
</dbReference>
<gene>
    <name evidence="5" type="primary">kptA</name>
    <name evidence="6" type="ORF">ABXS70_05470</name>
</gene>